<evidence type="ECO:0000256" key="4">
    <source>
        <dbReference type="ARBA" id="ARBA00023136"/>
    </source>
</evidence>
<evidence type="ECO:0000259" key="6">
    <source>
        <dbReference type="PROSITE" id="PS50234"/>
    </source>
</evidence>
<evidence type="ECO:0000256" key="1">
    <source>
        <dbReference type="ARBA" id="ARBA00022475"/>
    </source>
</evidence>
<feature type="transmembrane region" description="Helical" evidence="5">
    <location>
        <begin position="67"/>
        <end position="84"/>
    </location>
</feature>
<feature type="transmembrane region" description="Helical" evidence="5">
    <location>
        <begin position="302"/>
        <end position="321"/>
    </location>
</feature>
<dbReference type="PANTHER" id="PTHR22550:SF5">
    <property type="entry name" value="LEUCINE ZIPPER PROTEIN 4"/>
    <property type="match status" value="1"/>
</dbReference>
<dbReference type="SMART" id="SM00327">
    <property type="entry name" value="VWA"/>
    <property type="match status" value="1"/>
</dbReference>
<keyword evidence="2 5" id="KW-0812">Transmembrane</keyword>
<dbReference type="Gene3D" id="3.40.50.410">
    <property type="entry name" value="von Willebrand factor, type A domain"/>
    <property type="match status" value="1"/>
</dbReference>
<keyword evidence="3 5" id="KW-1133">Transmembrane helix</keyword>
<proteinExistence type="predicted"/>
<dbReference type="AlphaFoldDB" id="A0A3B0ZRP7"/>
<name>A0A3B0ZRP7_9ZZZZ</name>
<evidence type="ECO:0000256" key="2">
    <source>
        <dbReference type="ARBA" id="ARBA00022692"/>
    </source>
</evidence>
<dbReference type="InterPro" id="IPR036465">
    <property type="entry name" value="vWFA_dom_sf"/>
</dbReference>
<organism evidence="7">
    <name type="scientific">hydrothermal vent metagenome</name>
    <dbReference type="NCBI Taxonomy" id="652676"/>
    <lineage>
        <taxon>unclassified sequences</taxon>
        <taxon>metagenomes</taxon>
        <taxon>ecological metagenomes</taxon>
    </lineage>
</organism>
<dbReference type="EMBL" id="UOFS01000001">
    <property type="protein sequence ID" value="VAW90763.1"/>
    <property type="molecule type" value="Genomic_DNA"/>
</dbReference>
<keyword evidence="4 5" id="KW-0472">Membrane</keyword>
<reference evidence="7" key="1">
    <citation type="submission" date="2018-06" db="EMBL/GenBank/DDBJ databases">
        <authorList>
            <person name="Zhirakovskaya E."/>
        </authorList>
    </citation>
    <scope>NUCLEOTIDE SEQUENCE</scope>
</reference>
<dbReference type="PANTHER" id="PTHR22550">
    <property type="entry name" value="SPORE GERMINATION PROTEIN"/>
    <property type="match status" value="1"/>
</dbReference>
<sequence length="324" mass="36881">MASILVTEINFLYPYWLLIIPVIWILGIILLKYFNKYNVLQDNIIYQHTSISLLTKTTEAVYKKNNTYFIIFLAGLSLAVIALSRPQSFSDWLPEKPIGREVVLLIDISQSMSIRDYKYNNKDITRFDVLKGIVNNFISERTNDHFSIVVFSSKAATLVPMTKDNQLTRRMLDRLTLGLLGEETAIGDALALSIKQFKNGHEARPLLIIFSDGDNTGGGINPKEALALAKALKFKIYTVAITSQNLSNSSASELEFKSLSTKTSGKYYHAKDSFSLQKIVNDINRQEKTITPKPNRRKILEWYYIPILLSILLISWSQFLVSRK</sequence>
<evidence type="ECO:0000256" key="5">
    <source>
        <dbReference type="SAM" id="Phobius"/>
    </source>
</evidence>
<dbReference type="SUPFAM" id="SSF53300">
    <property type="entry name" value="vWA-like"/>
    <property type="match status" value="1"/>
</dbReference>
<dbReference type="PROSITE" id="PS50234">
    <property type="entry name" value="VWFA"/>
    <property type="match status" value="1"/>
</dbReference>
<evidence type="ECO:0000313" key="7">
    <source>
        <dbReference type="EMBL" id="VAW90763.1"/>
    </source>
</evidence>
<gene>
    <name evidence="7" type="ORF">MNBD_GAMMA22-1768</name>
</gene>
<evidence type="ECO:0000256" key="3">
    <source>
        <dbReference type="ARBA" id="ARBA00022989"/>
    </source>
</evidence>
<protein>
    <recommendedName>
        <fullName evidence="6">VWFA domain-containing protein</fullName>
    </recommendedName>
</protein>
<keyword evidence="1" id="KW-1003">Cell membrane</keyword>
<dbReference type="Pfam" id="PF00092">
    <property type="entry name" value="VWA"/>
    <property type="match status" value="1"/>
</dbReference>
<accession>A0A3B0ZRP7</accession>
<feature type="domain" description="VWFA" evidence="6">
    <location>
        <begin position="101"/>
        <end position="283"/>
    </location>
</feature>
<feature type="transmembrane region" description="Helical" evidence="5">
    <location>
        <begin position="12"/>
        <end position="34"/>
    </location>
</feature>
<dbReference type="InterPro" id="IPR050768">
    <property type="entry name" value="UPF0353/GerABKA_families"/>
</dbReference>
<dbReference type="InterPro" id="IPR002035">
    <property type="entry name" value="VWF_A"/>
</dbReference>